<dbReference type="Proteomes" id="UP000677054">
    <property type="component" value="Unassembled WGS sequence"/>
</dbReference>
<keyword evidence="9" id="KW-0472">Membrane</keyword>
<evidence type="ECO:0000256" key="6">
    <source>
        <dbReference type="ARBA" id="ARBA00023242"/>
    </source>
</evidence>
<comment type="similarity">
    <text evidence="2">Belongs to the PRP38 family.</text>
</comment>
<keyword evidence="3" id="KW-0507">mRNA processing</keyword>
<feature type="transmembrane region" description="Helical" evidence="9">
    <location>
        <begin position="335"/>
        <end position="355"/>
    </location>
</feature>
<name>A0A7R8X0V8_9CRUS</name>
<keyword evidence="9" id="KW-0812">Transmembrane</keyword>
<dbReference type="GO" id="GO:0006397">
    <property type="term" value="P:mRNA processing"/>
    <property type="evidence" value="ECO:0007669"/>
    <property type="project" value="UniProtKB-KW"/>
</dbReference>
<dbReference type="InterPro" id="IPR004827">
    <property type="entry name" value="bZIP"/>
</dbReference>
<dbReference type="InterPro" id="IPR005037">
    <property type="entry name" value="PRP38"/>
</dbReference>
<evidence type="ECO:0000256" key="9">
    <source>
        <dbReference type="SAM" id="Phobius"/>
    </source>
</evidence>
<feature type="region of interest" description="Disordered" evidence="8">
    <location>
        <begin position="605"/>
        <end position="643"/>
    </location>
</feature>
<dbReference type="SMART" id="SM00338">
    <property type="entry name" value="BRLZ"/>
    <property type="match status" value="1"/>
</dbReference>
<feature type="coiled-coil region" evidence="7">
    <location>
        <begin position="282"/>
        <end position="309"/>
    </location>
</feature>
<evidence type="ECO:0000259" key="10">
    <source>
        <dbReference type="PROSITE" id="PS50217"/>
    </source>
</evidence>
<dbReference type="EMBL" id="CAJPEV010000036">
    <property type="protein sequence ID" value="CAG0879266.1"/>
    <property type="molecule type" value="Genomic_DNA"/>
</dbReference>
<evidence type="ECO:0000256" key="3">
    <source>
        <dbReference type="ARBA" id="ARBA00022664"/>
    </source>
</evidence>
<dbReference type="OrthoDB" id="3881at2759"/>
<feature type="compositionally biased region" description="Basic and acidic residues" evidence="8">
    <location>
        <begin position="938"/>
        <end position="958"/>
    </location>
</feature>
<sequence>MINGDLESFDYGDIDSPLDLLKDDDGCMLKPVSQDENSSIYDMQPSPSQDSGFVDSPLSLPSPFSGVSSSSRSFDSTPPLSPSSDSQASIFVTVGEQKYYVSGLSENRYVLTGDDGSFVIAPYASTSSQLTQSIGKDAATANKKLPKLQPKVEGHPSSANLPIKSEDAKDILCISPTGPTNAGGSCLQSAINGLVCQSNCASTKTHLSMPNPIAYPSIPSGGTGTVEPSCKKQEAPKRRGRIAREIRDSILTSEDRALKYQLKLIKNRESALLSRKKRKEYLTSLEVKVGKLSSENEALRNENAVLQERICLLEQEKKLLLSSGGSLIGNSKKGVTLFAFCILFLFNVGPLLGLLGRPMRGEMFLNTPVASPSAEVHHGRSLLWTNESQDNSWMNESDQEYYGRNLTKPGDLPTCPMSINKSESLRLDNELRGWVFGLDSAKRPSSSAHRKFHPKLHPKQVIGYPLAPLLTSQGLLVDDPLFSKDIPSSKFSYREINLGSQDHNTGLHKDLQVFDIRKQFSLSGFLDAIHRKDDTFYVVSFSGDHVLLPAIAHNATHRPKMSLILPAIPLNSSMQPPPNHVAMMQIDCEVVNTKLMHLENWLVPEKKQSSSQEPLKQHGNSTKPKENVDNPQNSQAKNPWRDSDGFASCTQASLINYMQGGYIDGSGGANESPTHGKADASSVEEKELVQMVKIGKTNNVLSLWGNQKTMNFNPLILSNIQSSHYFKVTLYQLKTYHEVIDEIYYNVRHLEPWEKGSRKTSGQTGMCGGVRGVAAGGIVSTAFCILYKLFTLKLTRKQLTGLLNHADSPYIRALGYMFCQPPSTFWEWYESYLEDEEEIDVRAGGGHVMTIGDMLRHFLTRLDWYSALFPRIPVPIEKDLKKKLEEKFPPKKTGPQRSVRPDEPEKVRRDDDIAVNPATQSHTRSRSRDQAHPPVDTSQRHSFERDSTHQAGERRGRDQGYNLRNDGHRNSARERDSDRRCQDEKRRDPGDGRERRYEKDDPGRLTHSHDRDRDRERRHEREERIGREYERDREKRYEREDRDRDKRSDREEWERHYKRDRNRVKEKRSNRSRSPDRVDGRKLDNYTDPARSEVLVDTGPKNSIFSKDKVSSPRFHVSLTPSRPKLYLWNLTVYTRSRKSEKKRPL</sequence>
<keyword evidence="7" id="KW-0175">Coiled coil</keyword>
<keyword evidence="4" id="KW-0747">Spliceosome</keyword>
<reference evidence="11" key="1">
    <citation type="submission" date="2020-11" db="EMBL/GenBank/DDBJ databases">
        <authorList>
            <person name="Tran Van P."/>
        </authorList>
    </citation>
    <scope>NUCLEOTIDE SEQUENCE</scope>
</reference>
<feature type="compositionally biased region" description="Polar residues" evidence="8">
    <location>
        <begin position="609"/>
        <end position="622"/>
    </location>
</feature>
<feature type="compositionally biased region" description="Basic and acidic residues" evidence="8">
    <location>
        <begin position="965"/>
        <end position="1057"/>
    </location>
</feature>
<dbReference type="GO" id="GO:0003700">
    <property type="term" value="F:DNA-binding transcription factor activity"/>
    <property type="evidence" value="ECO:0007669"/>
    <property type="project" value="InterPro"/>
</dbReference>
<keyword evidence="5" id="KW-0508">mRNA splicing</keyword>
<dbReference type="SUPFAM" id="SSF57959">
    <property type="entry name" value="Leucine zipper domain"/>
    <property type="match status" value="1"/>
</dbReference>
<feature type="compositionally biased region" description="Low complexity" evidence="8">
    <location>
        <begin position="56"/>
        <end position="86"/>
    </location>
</feature>
<feature type="domain" description="BZIP" evidence="10">
    <location>
        <begin position="257"/>
        <end position="320"/>
    </location>
</feature>
<comment type="subcellular location">
    <subcellularLocation>
        <location evidence="1">Nucleus</location>
    </subcellularLocation>
</comment>
<accession>A0A7R8X0V8</accession>
<dbReference type="GO" id="GO:0005681">
    <property type="term" value="C:spliceosomal complex"/>
    <property type="evidence" value="ECO:0007669"/>
    <property type="project" value="UniProtKB-KW"/>
</dbReference>
<keyword evidence="9" id="KW-1133">Transmembrane helix</keyword>
<dbReference type="AlphaFoldDB" id="A0A7R8X0V8"/>
<proteinExistence type="inferred from homology"/>
<evidence type="ECO:0000256" key="2">
    <source>
        <dbReference type="ARBA" id="ARBA00006164"/>
    </source>
</evidence>
<gene>
    <name evidence="11" type="ORF">DSTB1V02_LOCUS516</name>
</gene>
<feature type="compositionally biased region" description="Basic and acidic residues" evidence="8">
    <location>
        <begin position="1067"/>
        <end position="1085"/>
    </location>
</feature>
<protein>
    <recommendedName>
        <fullName evidence="10">BZIP domain-containing protein</fullName>
    </recommendedName>
</protein>
<feature type="compositionally biased region" description="Basic and acidic residues" evidence="8">
    <location>
        <begin position="899"/>
        <end position="912"/>
    </location>
</feature>
<evidence type="ECO:0000256" key="1">
    <source>
        <dbReference type="ARBA" id="ARBA00004123"/>
    </source>
</evidence>
<dbReference type="PANTHER" id="PTHR23142">
    <property type="entry name" value="PRE-MRNA-SPLICING FACTOR 38A-RELATED"/>
    <property type="match status" value="1"/>
</dbReference>
<evidence type="ECO:0000256" key="7">
    <source>
        <dbReference type="SAM" id="Coils"/>
    </source>
</evidence>
<evidence type="ECO:0000256" key="4">
    <source>
        <dbReference type="ARBA" id="ARBA00022728"/>
    </source>
</evidence>
<dbReference type="Pfam" id="PF03371">
    <property type="entry name" value="PRP38"/>
    <property type="match status" value="1"/>
</dbReference>
<dbReference type="GO" id="GO:0008380">
    <property type="term" value="P:RNA splicing"/>
    <property type="evidence" value="ECO:0007669"/>
    <property type="project" value="UniProtKB-KW"/>
</dbReference>
<evidence type="ECO:0000313" key="11">
    <source>
        <dbReference type="EMBL" id="CAD7240495.1"/>
    </source>
</evidence>
<dbReference type="InterPro" id="IPR046347">
    <property type="entry name" value="bZIP_sf"/>
</dbReference>
<feature type="region of interest" description="Disordered" evidence="8">
    <location>
        <begin position="885"/>
        <end position="1095"/>
    </location>
</feature>
<dbReference type="EMBL" id="LR899553">
    <property type="protein sequence ID" value="CAD7240495.1"/>
    <property type="molecule type" value="Genomic_DNA"/>
</dbReference>
<dbReference type="Gene3D" id="1.20.5.170">
    <property type="match status" value="1"/>
</dbReference>
<feature type="compositionally biased region" description="Basic and acidic residues" evidence="8">
    <location>
        <begin position="229"/>
        <end position="238"/>
    </location>
</feature>
<feature type="region of interest" description="Disordered" evidence="8">
    <location>
        <begin position="219"/>
        <end position="238"/>
    </location>
</feature>
<organism evidence="11">
    <name type="scientific">Darwinula stevensoni</name>
    <dbReference type="NCBI Taxonomy" id="69355"/>
    <lineage>
        <taxon>Eukaryota</taxon>
        <taxon>Metazoa</taxon>
        <taxon>Ecdysozoa</taxon>
        <taxon>Arthropoda</taxon>
        <taxon>Crustacea</taxon>
        <taxon>Oligostraca</taxon>
        <taxon>Ostracoda</taxon>
        <taxon>Podocopa</taxon>
        <taxon>Podocopida</taxon>
        <taxon>Darwinulocopina</taxon>
        <taxon>Darwinuloidea</taxon>
        <taxon>Darwinulidae</taxon>
        <taxon>Darwinula</taxon>
    </lineage>
</organism>
<keyword evidence="12" id="KW-1185">Reference proteome</keyword>
<keyword evidence="6" id="KW-0539">Nucleus</keyword>
<evidence type="ECO:0000256" key="5">
    <source>
        <dbReference type="ARBA" id="ARBA00023187"/>
    </source>
</evidence>
<dbReference type="Pfam" id="PF00170">
    <property type="entry name" value="bZIP_1"/>
    <property type="match status" value="1"/>
</dbReference>
<dbReference type="PROSITE" id="PS50217">
    <property type="entry name" value="BZIP"/>
    <property type="match status" value="1"/>
</dbReference>
<feature type="transmembrane region" description="Helical" evidence="9">
    <location>
        <begin position="768"/>
        <end position="790"/>
    </location>
</feature>
<feature type="region of interest" description="Disordered" evidence="8">
    <location>
        <begin position="25"/>
        <end position="86"/>
    </location>
</feature>
<feature type="compositionally biased region" description="Polar residues" evidence="8">
    <location>
        <begin position="34"/>
        <end position="51"/>
    </location>
</feature>
<evidence type="ECO:0000313" key="12">
    <source>
        <dbReference type="Proteomes" id="UP000677054"/>
    </source>
</evidence>
<evidence type="ECO:0000256" key="8">
    <source>
        <dbReference type="SAM" id="MobiDB-lite"/>
    </source>
</evidence>